<dbReference type="EMBL" id="HG793157">
    <property type="protein sequence ID" value="CRL27810.1"/>
    <property type="molecule type" value="Genomic_DNA"/>
</dbReference>
<sequence>MRIRNVKQYRDMEYATRSQLPTAQSVSTKSPSSTLAYPCSLLTSRGNVDLTLPAARIATFFSSGAYDGSRRFGDIGDWLGYALCMPIQYRYRLFFPLHFPKVKE</sequence>
<evidence type="ECO:0000313" key="2">
    <source>
        <dbReference type="Proteomes" id="UP000053732"/>
    </source>
</evidence>
<name>A0A0G4PMY6_PENC3</name>
<protein>
    <submittedName>
        <fullName evidence="1">Str. FM013</fullName>
    </submittedName>
</protein>
<keyword evidence="2" id="KW-1185">Reference proteome</keyword>
<accession>A0A0G4PMY6</accession>
<proteinExistence type="predicted"/>
<gene>
    <name evidence="1" type="ORF">PCAMFM013_S024g000065</name>
</gene>
<organism evidence="1 2">
    <name type="scientific">Penicillium camemberti (strain FM 013)</name>
    <dbReference type="NCBI Taxonomy" id="1429867"/>
    <lineage>
        <taxon>Eukaryota</taxon>
        <taxon>Fungi</taxon>
        <taxon>Dikarya</taxon>
        <taxon>Ascomycota</taxon>
        <taxon>Pezizomycotina</taxon>
        <taxon>Eurotiomycetes</taxon>
        <taxon>Eurotiomycetidae</taxon>
        <taxon>Eurotiales</taxon>
        <taxon>Aspergillaceae</taxon>
        <taxon>Penicillium</taxon>
    </lineage>
</organism>
<reference evidence="1 2" key="1">
    <citation type="journal article" date="2014" name="Nat. Commun.">
        <title>Multiple recent horizontal transfers of a large genomic region in cheese making fungi.</title>
        <authorList>
            <person name="Cheeseman K."/>
            <person name="Ropars J."/>
            <person name="Renault P."/>
            <person name="Dupont J."/>
            <person name="Gouzy J."/>
            <person name="Branca A."/>
            <person name="Abraham A.L."/>
            <person name="Ceppi M."/>
            <person name="Conseiller E."/>
            <person name="Debuchy R."/>
            <person name="Malagnac F."/>
            <person name="Goarin A."/>
            <person name="Silar P."/>
            <person name="Lacoste S."/>
            <person name="Sallet E."/>
            <person name="Bensimon A."/>
            <person name="Giraud T."/>
            <person name="Brygoo Y."/>
        </authorList>
    </citation>
    <scope>NUCLEOTIDE SEQUENCE [LARGE SCALE GENOMIC DNA]</scope>
    <source>
        <strain evidence="2">FM 013</strain>
    </source>
</reference>
<dbReference type="AlphaFoldDB" id="A0A0G4PMY6"/>
<evidence type="ECO:0000313" key="1">
    <source>
        <dbReference type="EMBL" id="CRL27810.1"/>
    </source>
</evidence>
<dbReference type="Proteomes" id="UP000053732">
    <property type="component" value="Unassembled WGS sequence"/>
</dbReference>